<dbReference type="Proteomes" id="UP000037460">
    <property type="component" value="Unassembled WGS sequence"/>
</dbReference>
<keyword evidence="1" id="KW-0479">Metal-binding</keyword>
<dbReference type="InterPro" id="IPR017907">
    <property type="entry name" value="Znf_RING_CS"/>
</dbReference>
<dbReference type="GO" id="GO:0003697">
    <property type="term" value="F:single-stranded DNA binding"/>
    <property type="evidence" value="ECO:0007669"/>
    <property type="project" value="InterPro"/>
</dbReference>
<dbReference type="PROSITE" id="PS00518">
    <property type="entry name" value="ZF_RING_1"/>
    <property type="match status" value="1"/>
</dbReference>
<dbReference type="AlphaFoldDB" id="A0A0M0JFS0"/>
<dbReference type="Gene3D" id="3.30.40.10">
    <property type="entry name" value="Zinc/RING finger domain, C3HC4 (zinc finger)"/>
    <property type="match status" value="1"/>
</dbReference>
<proteinExistence type="predicted"/>
<dbReference type="Pfam" id="PF13445">
    <property type="entry name" value="zf-RING_UBOX"/>
    <property type="match status" value="1"/>
</dbReference>
<evidence type="ECO:0000256" key="5">
    <source>
        <dbReference type="SAM" id="Coils"/>
    </source>
</evidence>
<dbReference type="OrthoDB" id="1927686at2759"/>
<reference evidence="9" key="1">
    <citation type="journal article" date="2015" name="PLoS Genet.">
        <title>Genome Sequence and Transcriptome Analyses of Chrysochromulina tobin: Metabolic Tools for Enhanced Algal Fitness in the Prominent Order Prymnesiales (Haptophyceae).</title>
        <authorList>
            <person name="Hovde B.T."/>
            <person name="Deodato C.R."/>
            <person name="Hunsperger H.M."/>
            <person name="Ryken S.A."/>
            <person name="Yost W."/>
            <person name="Jha R.K."/>
            <person name="Patterson J."/>
            <person name="Monnat R.J. Jr."/>
            <person name="Barlow S.B."/>
            <person name="Starkenburg S.R."/>
            <person name="Cattolico R.A."/>
        </authorList>
    </citation>
    <scope>NUCLEOTIDE SEQUENCE</scope>
    <source>
        <strain evidence="9">CCMP291</strain>
    </source>
</reference>
<evidence type="ECO:0000256" key="4">
    <source>
        <dbReference type="PROSITE-ProRule" id="PRU00175"/>
    </source>
</evidence>
<feature type="region of interest" description="Disordered" evidence="6">
    <location>
        <begin position="109"/>
        <end position="130"/>
    </location>
</feature>
<dbReference type="GO" id="GO:0061630">
    <property type="term" value="F:ubiquitin protein ligase activity"/>
    <property type="evidence" value="ECO:0007669"/>
    <property type="project" value="InterPro"/>
</dbReference>
<dbReference type="InterPro" id="IPR013083">
    <property type="entry name" value="Znf_RING/FYVE/PHD"/>
</dbReference>
<evidence type="ECO:0000256" key="2">
    <source>
        <dbReference type="ARBA" id="ARBA00022771"/>
    </source>
</evidence>
<evidence type="ECO:0000256" key="1">
    <source>
        <dbReference type="ARBA" id="ARBA00022723"/>
    </source>
</evidence>
<gene>
    <name evidence="8" type="ORF">Ctob_002437</name>
</gene>
<dbReference type="SUPFAM" id="SSF57850">
    <property type="entry name" value="RING/U-box"/>
    <property type="match status" value="1"/>
</dbReference>
<evidence type="ECO:0000313" key="9">
    <source>
        <dbReference type="Proteomes" id="UP000037460"/>
    </source>
</evidence>
<dbReference type="GO" id="GO:0008270">
    <property type="term" value="F:zinc ion binding"/>
    <property type="evidence" value="ECO:0007669"/>
    <property type="project" value="UniProtKB-KW"/>
</dbReference>
<dbReference type="EMBL" id="JWZX01002974">
    <property type="protein sequence ID" value="KOO25436.1"/>
    <property type="molecule type" value="Genomic_DNA"/>
</dbReference>
<keyword evidence="5" id="KW-0175">Coiled coil</keyword>
<protein>
    <submittedName>
        <fullName evidence="8">Zinc finger protein</fullName>
    </submittedName>
</protein>
<keyword evidence="3" id="KW-0862">Zinc</keyword>
<feature type="coiled-coil region" evidence="5">
    <location>
        <begin position="177"/>
        <end position="225"/>
    </location>
</feature>
<dbReference type="PANTHER" id="PTHR14134:SF3">
    <property type="entry name" value="RING-CH-TYPE DOMAIN-CONTAINING PROTEIN"/>
    <property type="match status" value="1"/>
</dbReference>
<comment type="caution">
    <text evidence="8">The sequence shown here is derived from an EMBL/GenBank/DDBJ whole genome shotgun (WGS) entry which is preliminary data.</text>
</comment>
<keyword evidence="2 4" id="KW-0863">Zinc-finger</keyword>
<accession>A0A0M0JFS0</accession>
<dbReference type="GO" id="GO:0006513">
    <property type="term" value="P:protein monoubiquitination"/>
    <property type="evidence" value="ECO:0007669"/>
    <property type="project" value="InterPro"/>
</dbReference>
<evidence type="ECO:0000256" key="3">
    <source>
        <dbReference type="ARBA" id="ARBA00022833"/>
    </source>
</evidence>
<feature type="domain" description="RING-type" evidence="7">
    <location>
        <begin position="23"/>
        <end position="68"/>
    </location>
</feature>
<sequence>MQDGAVGAQVEALLERHIGTNTCPICYELMAGKERQPTLLFPCGHTFCASCLRQHLEKLQRKTCPFCRETVSSQAPNVSLQQIIDGFVERQQVLARGEVLPELIQGQEAVAQQHQHQPPPQPPNQHAHAHATQRLLLPPGLLPSEEEAAQRYAEQYRVFSMRSRVMANQLHDSRAEAAALRKQRQTAETVLAHLHREEADAAARLEAARLELEVIRTQLAEQADKCAQVDMQQAELEQMATLVEQTQSSIELERQKALLLVHNFAPVLAEELRREFAE</sequence>
<dbReference type="SMART" id="SM00184">
    <property type="entry name" value="RING"/>
    <property type="match status" value="1"/>
</dbReference>
<keyword evidence="9" id="KW-1185">Reference proteome</keyword>
<name>A0A0M0JFS0_9EUKA</name>
<dbReference type="PROSITE" id="PS50089">
    <property type="entry name" value="ZF_RING_2"/>
    <property type="match status" value="1"/>
</dbReference>
<dbReference type="PANTHER" id="PTHR14134">
    <property type="entry name" value="E3 UBIQUITIN-PROTEIN LIGASE RAD18"/>
    <property type="match status" value="1"/>
</dbReference>
<evidence type="ECO:0000259" key="7">
    <source>
        <dbReference type="PROSITE" id="PS50089"/>
    </source>
</evidence>
<dbReference type="InterPro" id="IPR001841">
    <property type="entry name" value="Znf_RING"/>
</dbReference>
<evidence type="ECO:0000313" key="8">
    <source>
        <dbReference type="EMBL" id="KOO25436.1"/>
    </source>
</evidence>
<organism evidence="8 9">
    <name type="scientific">Chrysochromulina tobinii</name>
    <dbReference type="NCBI Taxonomy" id="1460289"/>
    <lineage>
        <taxon>Eukaryota</taxon>
        <taxon>Haptista</taxon>
        <taxon>Haptophyta</taxon>
        <taxon>Prymnesiophyceae</taxon>
        <taxon>Prymnesiales</taxon>
        <taxon>Chrysochromulinaceae</taxon>
        <taxon>Chrysochromulina</taxon>
    </lineage>
</organism>
<evidence type="ECO:0000256" key="6">
    <source>
        <dbReference type="SAM" id="MobiDB-lite"/>
    </source>
</evidence>
<dbReference type="InterPro" id="IPR027370">
    <property type="entry name" value="Znf-RING_euk"/>
</dbReference>
<dbReference type="InterPro" id="IPR039577">
    <property type="entry name" value="Rad18"/>
</dbReference>
<dbReference type="GO" id="GO:0006301">
    <property type="term" value="P:DNA damage tolerance"/>
    <property type="evidence" value="ECO:0007669"/>
    <property type="project" value="InterPro"/>
</dbReference>